<dbReference type="InterPro" id="IPR002018">
    <property type="entry name" value="CarbesteraseB"/>
</dbReference>
<keyword evidence="13" id="KW-1185">Reference proteome</keyword>
<reference evidence="12 13" key="1">
    <citation type="journal article" date="2023" name="Arcadia Sci">
        <title>De novo assembly of a long-read Amblyomma americanum tick genome.</title>
        <authorList>
            <person name="Chou S."/>
            <person name="Poskanzer K.E."/>
            <person name="Rollins M."/>
            <person name="Thuy-Boun P.S."/>
        </authorList>
    </citation>
    <scope>NUCLEOTIDE SEQUENCE [LARGE SCALE GENOMIC DNA]</scope>
    <source>
        <strain evidence="12">F_SG_1</strain>
        <tissue evidence="12">Salivary glands</tissue>
    </source>
</reference>
<dbReference type="GO" id="GO:0006581">
    <property type="term" value="P:acetylcholine catabolic process"/>
    <property type="evidence" value="ECO:0007669"/>
    <property type="project" value="TreeGrafter"/>
</dbReference>
<dbReference type="Gene3D" id="3.40.50.1820">
    <property type="entry name" value="alpha/beta hydrolase"/>
    <property type="match status" value="1"/>
</dbReference>
<evidence type="ECO:0000256" key="10">
    <source>
        <dbReference type="SAM" id="Phobius"/>
    </source>
</evidence>
<evidence type="ECO:0000256" key="3">
    <source>
        <dbReference type="ARBA" id="ARBA00022801"/>
    </source>
</evidence>
<evidence type="ECO:0000256" key="6">
    <source>
        <dbReference type="ARBA" id="ARBA00037263"/>
    </source>
</evidence>
<gene>
    <name evidence="12" type="ORF">V5799_030814</name>
</gene>
<dbReference type="Pfam" id="PF00135">
    <property type="entry name" value="COesterase"/>
    <property type="match status" value="1"/>
</dbReference>
<evidence type="ECO:0000256" key="9">
    <source>
        <dbReference type="SAM" id="MobiDB-lite"/>
    </source>
</evidence>
<dbReference type="EC" id="3.1.1.-" evidence="8"/>
<dbReference type="InterPro" id="IPR019826">
    <property type="entry name" value="Carboxylesterase_B_AS"/>
</dbReference>
<dbReference type="InterPro" id="IPR000997">
    <property type="entry name" value="Cholinesterase"/>
</dbReference>
<keyword evidence="10" id="KW-1133">Transmembrane helix</keyword>
<proteinExistence type="inferred from homology"/>
<dbReference type="PANTHER" id="PTHR43918:SF12">
    <property type="entry name" value="ACETYLCHOLINESTERASE 1"/>
    <property type="match status" value="1"/>
</dbReference>
<dbReference type="PROSITE" id="PS00122">
    <property type="entry name" value="CARBOXYLESTERASE_B_1"/>
    <property type="match status" value="1"/>
</dbReference>
<feature type="transmembrane region" description="Helical" evidence="10">
    <location>
        <begin position="12"/>
        <end position="30"/>
    </location>
</feature>
<dbReference type="PROSITE" id="PS51257">
    <property type="entry name" value="PROKAR_LIPOPROTEIN"/>
    <property type="match status" value="1"/>
</dbReference>
<dbReference type="GO" id="GO:0019695">
    <property type="term" value="P:choline metabolic process"/>
    <property type="evidence" value="ECO:0007669"/>
    <property type="project" value="TreeGrafter"/>
</dbReference>
<keyword evidence="10" id="KW-0472">Membrane</keyword>
<dbReference type="SUPFAM" id="SSF53474">
    <property type="entry name" value="alpha/beta-Hydrolases"/>
    <property type="match status" value="1"/>
</dbReference>
<evidence type="ECO:0000313" key="12">
    <source>
        <dbReference type="EMBL" id="KAK8775841.1"/>
    </source>
</evidence>
<keyword evidence="5" id="KW-0325">Glycoprotein</keyword>
<dbReference type="GO" id="GO:0003990">
    <property type="term" value="F:acetylcholinesterase activity"/>
    <property type="evidence" value="ECO:0007669"/>
    <property type="project" value="UniProtKB-EC"/>
</dbReference>
<evidence type="ECO:0000256" key="8">
    <source>
        <dbReference type="RuleBase" id="RU361235"/>
    </source>
</evidence>
<dbReference type="PANTHER" id="PTHR43918">
    <property type="entry name" value="ACETYLCHOLINESTERASE"/>
    <property type="match status" value="1"/>
</dbReference>
<evidence type="ECO:0000256" key="2">
    <source>
        <dbReference type="ARBA" id="ARBA00022487"/>
    </source>
</evidence>
<sequence>MLLRRSPHSYGFVIVLMACSGTILQCMLAMCENISSKGEEYTASQPKSVVNTTKGSVKALVMKSALGKPVRVFYGIPYAEPPVGKLRFSRSTPSRPWSGTLDATVKPNSCVQVVSSAYGDFRAVTKWNANTKMSEDCLKLNIWTPVSKANEAAAVLVWIYGGGFYKGTSTLDMYDARTLVSKEGVIVVSMNYRVASLGFLSFANELVPGNAGLYDQLLALEWIRDNIAAFGGDPNRVTLFGQSSGAASASFHLLSPLSRNLFCRVILESGSALSPWALQSNDTARKAAARLAAAVGCPQSLDQETLDCLREKDPSEIVYNETGCGEVVFVTFVPVADGAFLPKSPQALTAENRFNGNVRILLGSNLYEGTYYLQNFFMFPLTDQFPHIPQEQFATALRSLDPSKGMPPFDEVLKMYTGGVVPPTSKEKLKALDLIVDDYHFSCPAEPQQSRRSDVCPPNLATSHGPFRKTPSTGR</sequence>
<evidence type="ECO:0000313" key="13">
    <source>
        <dbReference type="Proteomes" id="UP001321473"/>
    </source>
</evidence>
<organism evidence="12 13">
    <name type="scientific">Amblyomma americanum</name>
    <name type="common">Lone star tick</name>
    <dbReference type="NCBI Taxonomy" id="6943"/>
    <lineage>
        <taxon>Eukaryota</taxon>
        <taxon>Metazoa</taxon>
        <taxon>Ecdysozoa</taxon>
        <taxon>Arthropoda</taxon>
        <taxon>Chelicerata</taxon>
        <taxon>Arachnida</taxon>
        <taxon>Acari</taxon>
        <taxon>Parasitiformes</taxon>
        <taxon>Ixodida</taxon>
        <taxon>Ixodoidea</taxon>
        <taxon>Ixodidae</taxon>
        <taxon>Amblyomminae</taxon>
        <taxon>Amblyomma</taxon>
    </lineage>
</organism>
<dbReference type="GO" id="GO:0005615">
    <property type="term" value="C:extracellular space"/>
    <property type="evidence" value="ECO:0007669"/>
    <property type="project" value="TreeGrafter"/>
</dbReference>
<dbReference type="InterPro" id="IPR029058">
    <property type="entry name" value="AB_hydrolase_fold"/>
</dbReference>
<feature type="domain" description="Carboxylesterase type B" evidence="11">
    <location>
        <begin position="48"/>
        <end position="445"/>
    </location>
</feature>
<dbReference type="EMBL" id="JARKHS020013649">
    <property type="protein sequence ID" value="KAK8775841.1"/>
    <property type="molecule type" value="Genomic_DNA"/>
</dbReference>
<evidence type="ECO:0000256" key="1">
    <source>
        <dbReference type="ARBA" id="ARBA00005964"/>
    </source>
</evidence>
<dbReference type="GO" id="GO:0005886">
    <property type="term" value="C:plasma membrane"/>
    <property type="evidence" value="ECO:0007669"/>
    <property type="project" value="TreeGrafter"/>
</dbReference>
<evidence type="ECO:0000259" key="11">
    <source>
        <dbReference type="Pfam" id="PF00135"/>
    </source>
</evidence>
<comment type="similarity">
    <text evidence="1 8">Belongs to the type-B carboxylesterase/lipase family.</text>
</comment>
<dbReference type="InterPro" id="IPR050654">
    <property type="entry name" value="AChE-related_enzymes"/>
</dbReference>
<keyword evidence="4" id="KW-1015">Disulfide bond</keyword>
<keyword evidence="10" id="KW-0812">Transmembrane</keyword>
<comment type="function">
    <text evidence="6">Rapidly hydrolyzes choline released into the synapse.</text>
</comment>
<keyword evidence="2" id="KW-0719">Serine esterase</keyword>
<name>A0AAQ4EMI3_AMBAM</name>
<feature type="region of interest" description="Disordered" evidence="9">
    <location>
        <begin position="445"/>
        <end position="475"/>
    </location>
</feature>
<accession>A0AAQ4EMI3</accession>
<protein>
    <recommendedName>
        <fullName evidence="8">Carboxylic ester hydrolase</fullName>
        <ecNumber evidence="8">3.1.1.-</ecNumber>
    </recommendedName>
</protein>
<evidence type="ECO:0000256" key="4">
    <source>
        <dbReference type="ARBA" id="ARBA00023157"/>
    </source>
</evidence>
<dbReference type="PRINTS" id="PR00878">
    <property type="entry name" value="CHOLNESTRASE"/>
</dbReference>
<keyword evidence="3 8" id="KW-0378">Hydrolase</keyword>
<dbReference type="Proteomes" id="UP001321473">
    <property type="component" value="Unassembled WGS sequence"/>
</dbReference>
<comment type="catalytic activity">
    <reaction evidence="7">
        <text>acetylcholine + H2O = choline + acetate + H(+)</text>
        <dbReference type="Rhea" id="RHEA:17561"/>
        <dbReference type="ChEBI" id="CHEBI:15354"/>
        <dbReference type="ChEBI" id="CHEBI:15355"/>
        <dbReference type="ChEBI" id="CHEBI:15377"/>
        <dbReference type="ChEBI" id="CHEBI:15378"/>
        <dbReference type="ChEBI" id="CHEBI:30089"/>
        <dbReference type="EC" id="3.1.1.7"/>
    </reaction>
</comment>
<comment type="caution">
    <text evidence="12">The sequence shown here is derived from an EMBL/GenBank/DDBJ whole genome shotgun (WGS) entry which is preliminary data.</text>
</comment>
<evidence type="ECO:0000256" key="7">
    <source>
        <dbReference type="ARBA" id="ARBA00048484"/>
    </source>
</evidence>
<dbReference type="AlphaFoldDB" id="A0AAQ4EMI3"/>
<evidence type="ECO:0000256" key="5">
    <source>
        <dbReference type="ARBA" id="ARBA00023180"/>
    </source>
</evidence>